<protein>
    <submittedName>
        <fullName evidence="1">Kinesin-like protein kif19</fullName>
    </submittedName>
</protein>
<evidence type="ECO:0000313" key="2">
    <source>
        <dbReference type="Proteomes" id="UP001527925"/>
    </source>
</evidence>
<keyword evidence="2" id="KW-1185">Reference proteome</keyword>
<evidence type="ECO:0000313" key="1">
    <source>
        <dbReference type="EMBL" id="KAL2914434.1"/>
    </source>
</evidence>
<proteinExistence type="predicted"/>
<dbReference type="Proteomes" id="UP001527925">
    <property type="component" value="Unassembled WGS sequence"/>
</dbReference>
<accession>A0ABR4N4P2</accession>
<gene>
    <name evidence="1" type="primary">KIF19_1</name>
    <name evidence="1" type="ORF">HK105_206001</name>
</gene>
<organism evidence="1 2">
    <name type="scientific">Polyrhizophydium stewartii</name>
    <dbReference type="NCBI Taxonomy" id="2732419"/>
    <lineage>
        <taxon>Eukaryota</taxon>
        <taxon>Fungi</taxon>
        <taxon>Fungi incertae sedis</taxon>
        <taxon>Chytridiomycota</taxon>
        <taxon>Chytridiomycota incertae sedis</taxon>
        <taxon>Chytridiomycetes</taxon>
        <taxon>Rhizophydiales</taxon>
        <taxon>Rhizophydiales incertae sedis</taxon>
        <taxon>Polyrhizophydium</taxon>
    </lineage>
</organism>
<reference evidence="1 2" key="1">
    <citation type="submission" date="2023-09" db="EMBL/GenBank/DDBJ databases">
        <title>Pangenome analysis of Batrachochytrium dendrobatidis and related Chytrids.</title>
        <authorList>
            <person name="Yacoub M.N."/>
            <person name="Stajich J.E."/>
            <person name="James T.Y."/>
        </authorList>
    </citation>
    <scope>NUCLEOTIDE SEQUENCE [LARGE SCALE GENOMIC DNA]</scope>
    <source>
        <strain evidence="1 2">JEL0888</strain>
    </source>
</reference>
<name>A0ABR4N4P2_9FUNG</name>
<comment type="caution">
    <text evidence="1">The sequence shown here is derived from an EMBL/GenBank/DDBJ whole genome shotgun (WGS) entry which is preliminary data.</text>
</comment>
<dbReference type="EMBL" id="JADGIZ020000033">
    <property type="protein sequence ID" value="KAL2914434.1"/>
    <property type="molecule type" value="Genomic_DNA"/>
</dbReference>
<sequence>MQTLDDRIKDAHQSIPNTVDKRSRQLLQQQTKMHYLEMDNLDLDLNYTLASAALKQRAGEMQHLAALLEQYEAISSLQRSLLQEKKIEEPSKLQSLYSALDLFKAAWTRLQLQQYLKKHST</sequence>